<dbReference type="RefSeq" id="WP_061787392.1">
    <property type="nucleotide sequence ID" value="NZ_LR134406.1"/>
</dbReference>
<dbReference type="SMART" id="SM00345">
    <property type="entry name" value="HTH_GNTR"/>
    <property type="match status" value="1"/>
</dbReference>
<reference evidence="5 6" key="1">
    <citation type="submission" date="2018-12" db="EMBL/GenBank/DDBJ databases">
        <authorList>
            <consortium name="Pathogen Informatics"/>
        </authorList>
    </citation>
    <scope>NUCLEOTIDE SEQUENCE [LARGE SCALE GENOMIC DNA]</scope>
    <source>
        <strain evidence="5 6">NCTC12967</strain>
    </source>
</reference>
<dbReference type="PROSITE" id="PS50949">
    <property type="entry name" value="HTH_GNTR"/>
    <property type="match status" value="1"/>
</dbReference>
<dbReference type="Pfam" id="PF07702">
    <property type="entry name" value="UTRA"/>
    <property type="match status" value="1"/>
</dbReference>
<dbReference type="InterPro" id="IPR011663">
    <property type="entry name" value="UTRA"/>
</dbReference>
<dbReference type="PANTHER" id="PTHR44846">
    <property type="entry name" value="MANNOSYL-D-GLYCERATE TRANSPORT/METABOLISM SYSTEM REPRESSOR MNGR-RELATED"/>
    <property type="match status" value="1"/>
</dbReference>
<evidence type="ECO:0000256" key="3">
    <source>
        <dbReference type="ARBA" id="ARBA00023163"/>
    </source>
</evidence>
<dbReference type="CDD" id="cd07377">
    <property type="entry name" value="WHTH_GntR"/>
    <property type="match status" value="1"/>
</dbReference>
<dbReference type="SMART" id="SM00866">
    <property type="entry name" value="UTRA"/>
    <property type="match status" value="1"/>
</dbReference>
<dbReference type="Pfam" id="PF00392">
    <property type="entry name" value="GntR"/>
    <property type="match status" value="1"/>
</dbReference>
<evidence type="ECO:0000313" key="6">
    <source>
        <dbReference type="Proteomes" id="UP000273044"/>
    </source>
</evidence>
<dbReference type="InterPro" id="IPR036388">
    <property type="entry name" value="WH-like_DNA-bd_sf"/>
</dbReference>
<dbReference type="GO" id="GO:0003700">
    <property type="term" value="F:DNA-binding transcription factor activity"/>
    <property type="evidence" value="ECO:0007669"/>
    <property type="project" value="InterPro"/>
</dbReference>
<dbReference type="InterPro" id="IPR050679">
    <property type="entry name" value="Bact_HTH_transcr_reg"/>
</dbReference>
<gene>
    <name evidence="5" type="primary">yvoA_1</name>
    <name evidence="5" type="ORF">NCTC12967_00144</name>
</gene>
<dbReference type="Proteomes" id="UP000273044">
    <property type="component" value="Chromosome"/>
</dbReference>
<evidence type="ECO:0000256" key="1">
    <source>
        <dbReference type="ARBA" id="ARBA00023015"/>
    </source>
</evidence>
<proteinExistence type="predicted"/>
<dbReference type="SUPFAM" id="SSF46785">
    <property type="entry name" value="Winged helix' DNA-binding domain"/>
    <property type="match status" value="1"/>
</dbReference>
<dbReference type="PANTHER" id="PTHR44846:SF17">
    <property type="entry name" value="GNTR-FAMILY TRANSCRIPTIONAL REGULATOR"/>
    <property type="match status" value="1"/>
</dbReference>
<dbReference type="Gene3D" id="1.10.10.10">
    <property type="entry name" value="Winged helix-like DNA-binding domain superfamily/Winged helix DNA-binding domain"/>
    <property type="match status" value="1"/>
</dbReference>
<sequence>MEPTYEPEITLDRDSQVPLYQQIAKPIETAILSGALPAGAMIEDEVSMASRLDVARPTARRALQELASRGLLTRRRGVGTRVTPPHVHRPMKLSSLNDDLAEAGFSPTTRVLSYEVREASPEEAEKLSIPRGEGLLAVRRLRYADDHPLALMTNLIPLDIAPTWQELGENGLYRCLAARGVEVTSARQVIGARGASAKEAEDLGEEEGAPLLTMERTGYASDGRVVEFGQHVYRPSLYSFHFSLFTS</sequence>
<dbReference type="PRINTS" id="PR00035">
    <property type="entry name" value="HTHGNTR"/>
</dbReference>
<name>A0A3S5ESH0_9ACTN</name>
<dbReference type="AlphaFoldDB" id="A0A3S5ESH0"/>
<dbReference type="InterPro" id="IPR028978">
    <property type="entry name" value="Chorismate_lyase_/UTRA_dom_sf"/>
</dbReference>
<dbReference type="SUPFAM" id="SSF64288">
    <property type="entry name" value="Chorismate lyase-like"/>
    <property type="match status" value="1"/>
</dbReference>
<keyword evidence="2" id="KW-0238">DNA-binding</keyword>
<keyword evidence="3" id="KW-0804">Transcription</keyword>
<keyword evidence="6" id="KW-1185">Reference proteome</keyword>
<dbReference type="InterPro" id="IPR036390">
    <property type="entry name" value="WH_DNA-bd_sf"/>
</dbReference>
<dbReference type="EMBL" id="LR134406">
    <property type="protein sequence ID" value="VEH68882.1"/>
    <property type="molecule type" value="Genomic_DNA"/>
</dbReference>
<dbReference type="GeneID" id="64405648"/>
<feature type="domain" description="HTH gntR-type" evidence="4">
    <location>
        <begin position="17"/>
        <end position="85"/>
    </location>
</feature>
<dbReference type="Gene3D" id="3.40.1410.10">
    <property type="entry name" value="Chorismate lyase-like"/>
    <property type="match status" value="1"/>
</dbReference>
<evidence type="ECO:0000313" key="5">
    <source>
        <dbReference type="EMBL" id="VEH68882.1"/>
    </source>
</evidence>
<protein>
    <submittedName>
        <fullName evidence="5">HTH-type transcriptional repressor yvoA</fullName>
    </submittedName>
</protein>
<accession>A0A3S5ESH0</accession>
<dbReference type="InterPro" id="IPR000524">
    <property type="entry name" value="Tscrpt_reg_HTH_GntR"/>
</dbReference>
<keyword evidence="1" id="KW-0805">Transcription regulation</keyword>
<dbReference type="GO" id="GO:0003677">
    <property type="term" value="F:DNA binding"/>
    <property type="evidence" value="ECO:0007669"/>
    <property type="project" value="UniProtKB-KW"/>
</dbReference>
<dbReference type="GO" id="GO:0045892">
    <property type="term" value="P:negative regulation of DNA-templated transcription"/>
    <property type="evidence" value="ECO:0007669"/>
    <property type="project" value="TreeGrafter"/>
</dbReference>
<organism evidence="5 6">
    <name type="scientific">Arachnia propionica</name>
    <dbReference type="NCBI Taxonomy" id="1750"/>
    <lineage>
        <taxon>Bacteria</taxon>
        <taxon>Bacillati</taxon>
        <taxon>Actinomycetota</taxon>
        <taxon>Actinomycetes</taxon>
        <taxon>Propionibacteriales</taxon>
        <taxon>Propionibacteriaceae</taxon>
        <taxon>Arachnia</taxon>
    </lineage>
</organism>
<evidence type="ECO:0000256" key="2">
    <source>
        <dbReference type="ARBA" id="ARBA00023125"/>
    </source>
</evidence>
<evidence type="ECO:0000259" key="4">
    <source>
        <dbReference type="PROSITE" id="PS50949"/>
    </source>
</evidence>